<dbReference type="Proteomes" id="UP000095283">
    <property type="component" value="Unplaced"/>
</dbReference>
<evidence type="ECO:0000313" key="2">
    <source>
        <dbReference type="WBParaSite" id="Hba_11329"/>
    </source>
</evidence>
<dbReference type="WBParaSite" id="Hba_11329">
    <property type="protein sequence ID" value="Hba_11329"/>
    <property type="gene ID" value="Hba_11329"/>
</dbReference>
<sequence length="23" mass="2549">MGGGVVSYKKQNTLISVEITYFN</sequence>
<reference evidence="2" key="1">
    <citation type="submission" date="2016-11" db="UniProtKB">
        <authorList>
            <consortium name="WormBaseParasite"/>
        </authorList>
    </citation>
    <scope>IDENTIFICATION</scope>
</reference>
<dbReference type="AlphaFoldDB" id="A0A1I7X1Q6"/>
<proteinExistence type="predicted"/>
<keyword evidence="1" id="KW-1185">Reference proteome</keyword>
<name>A0A1I7X1Q6_HETBA</name>
<accession>A0A1I7X1Q6</accession>
<evidence type="ECO:0000313" key="1">
    <source>
        <dbReference type="Proteomes" id="UP000095283"/>
    </source>
</evidence>
<protein>
    <submittedName>
        <fullName evidence="2">DUF4879 domain-containing protein</fullName>
    </submittedName>
</protein>
<organism evidence="1 2">
    <name type="scientific">Heterorhabditis bacteriophora</name>
    <name type="common">Entomopathogenic nematode worm</name>
    <dbReference type="NCBI Taxonomy" id="37862"/>
    <lineage>
        <taxon>Eukaryota</taxon>
        <taxon>Metazoa</taxon>
        <taxon>Ecdysozoa</taxon>
        <taxon>Nematoda</taxon>
        <taxon>Chromadorea</taxon>
        <taxon>Rhabditida</taxon>
        <taxon>Rhabditina</taxon>
        <taxon>Rhabditomorpha</taxon>
        <taxon>Strongyloidea</taxon>
        <taxon>Heterorhabditidae</taxon>
        <taxon>Heterorhabditis</taxon>
    </lineage>
</organism>